<dbReference type="Proteomes" id="UP000002669">
    <property type="component" value="Unassembled WGS sequence"/>
</dbReference>
<dbReference type="InParanoid" id="E4V0H8"/>
<protein>
    <recommendedName>
        <fullName evidence="6">Initiation-specific alpha-1,6-mannosyltransferase</fullName>
    </recommendedName>
</protein>
<dbReference type="OrthoDB" id="409543at2759"/>
<dbReference type="GO" id="GO:0006487">
    <property type="term" value="P:protein N-linked glycosylation"/>
    <property type="evidence" value="ECO:0007669"/>
    <property type="project" value="TreeGrafter"/>
</dbReference>
<dbReference type="PANTHER" id="PTHR31834">
    <property type="entry name" value="INITIATION-SPECIFIC ALPHA-1,6-MANNOSYLTRANSFERASE"/>
    <property type="match status" value="1"/>
</dbReference>
<proteinExistence type="inferred from homology"/>
<evidence type="ECO:0000256" key="2">
    <source>
        <dbReference type="SAM" id="MobiDB-lite"/>
    </source>
</evidence>
<dbReference type="PANTHER" id="PTHR31834:SF8">
    <property type="entry name" value="TRANSFERASE, PUTATIVE (AFU_ORTHOLOGUE AFUA_6G14040)-RELATED"/>
    <property type="match status" value="1"/>
</dbReference>
<comment type="similarity">
    <text evidence="1">Belongs to the glycosyltransferase 32 family.</text>
</comment>
<keyword evidence="3" id="KW-1133">Transmembrane helix</keyword>
<gene>
    <name evidence="4" type="ORF">MGYG_06110</name>
</gene>
<name>E4V0H8_ARTGP</name>
<dbReference type="RefSeq" id="XP_003171569.1">
    <property type="nucleotide sequence ID" value="XM_003171521.1"/>
</dbReference>
<dbReference type="VEuPathDB" id="FungiDB:MGYG_06110"/>
<dbReference type="HOGENOM" id="CLU_621413_0_0_1"/>
<organism evidence="5">
    <name type="scientific">Arthroderma gypseum (strain ATCC MYA-4604 / CBS 118893)</name>
    <name type="common">Microsporum gypseum</name>
    <dbReference type="NCBI Taxonomy" id="535722"/>
    <lineage>
        <taxon>Eukaryota</taxon>
        <taxon>Fungi</taxon>
        <taxon>Dikarya</taxon>
        <taxon>Ascomycota</taxon>
        <taxon>Pezizomycotina</taxon>
        <taxon>Eurotiomycetes</taxon>
        <taxon>Eurotiomycetidae</taxon>
        <taxon>Onygenales</taxon>
        <taxon>Arthrodermataceae</taxon>
        <taxon>Nannizzia</taxon>
    </lineage>
</organism>
<reference evidence="5" key="1">
    <citation type="journal article" date="2012" name="MBio">
        <title>Comparative genome analysis of Trichophyton rubrum and related dermatophytes reveals candidate genes involved in infection.</title>
        <authorList>
            <person name="Martinez D.A."/>
            <person name="Oliver B.G."/>
            <person name="Graeser Y."/>
            <person name="Goldberg J.M."/>
            <person name="Li W."/>
            <person name="Martinez-Rossi N.M."/>
            <person name="Monod M."/>
            <person name="Shelest E."/>
            <person name="Barton R.C."/>
            <person name="Birch E."/>
            <person name="Brakhage A.A."/>
            <person name="Chen Z."/>
            <person name="Gurr S.J."/>
            <person name="Heiman D."/>
            <person name="Heitman J."/>
            <person name="Kosti I."/>
            <person name="Rossi A."/>
            <person name="Saif S."/>
            <person name="Samalova M."/>
            <person name="Saunders C.W."/>
            <person name="Shea T."/>
            <person name="Summerbell R.C."/>
            <person name="Xu J."/>
            <person name="Young S."/>
            <person name="Zeng Q."/>
            <person name="Birren B.W."/>
            <person name="Cuomo C.A."/>
            <person name="White T.C."/>
        </authorList>
    </citation>
    <scope>NUCLEOTIDE SEQUENCE [LARGE SCALE GENOMIC DNA]</scope>
    <source>
        <strain evidence="5">ATCC MYA-4604 / CBS 118893</strain>
    </source>
</reference>
<feature type="compositionally biased region" description="Pro residues" evidence="2">
    <location>
        <begin position="50"/>
        <end position="59"/>
    </location>
</feature>
<dbReference type="STRING" id="535722.E4V0H8"/>
<dbReference type="GO" id="GO:0000009">
    <property type="term" value="F:alpha-1,6-mannosyltransferase activity"/>
    <property type="evidence" value="ECO:0007669"/>
    <property type="project" value="InterPro"/>
</dbReference>
<sequence length="447" mass="48574">MSTAWQRVLRALIVASVISVVLIYSARQFGPASVHTAIHDRPDDQHKAFQPPPPAPDGEPPLISHPPLAVPTPASSSKAAPGPPASSTSVVTPATATTTSSSSPPPPSHPGEANEAIPGVPSKIWQTAKHANLSSEYTDMSNTWIANNPTFRHELLTDESSDDYVRSRYPNSNIVALYTGLKIPILRADLLRYLILLSEGGIWADLDTTCEQPVNSWLPAEMHNANSTVKAGLIVGLEPDADHGGKKVLTNAVLAAQPGSKHIKAVVDDIVKQLYEIAKQKGVGPEGITLEMISDVVEVTGRKKMTAKIIESLSKTLNKEIKEGDLVKNGSKEPQVLDDVIILPVPAFASYDGNPTPPGRVLVTHHHAGTWKSAAEDARKNREKQLQEEADRLKKAADEAERKQKEKAEEQKKEEDASKKAKEDGEKQRKEQETREEAQREASDKQL</sequence>
<evidence type="ECO:0000256" key="1">
    <source>
        <dbReference type="ARBA" id="ARBA00009003"/>
    </source>
</evidence>
<dbReference type="EMBL" id="DS989826">
    <property type="protein sequence ID" value="EFR03115.1"/>
    <property type="molecule type" value="Genomic_DNA"/>
</dbReference>
<dbReference type="Pfam" id="PF04488">
    <property type="entry name" value="Gly_transf_sug"/>
    <property type="match status" value="1"/>
</dbReference>
<evidence type="ECO:0000256" key="3">
    <source>
        <dbReference type="SAM" id="Phobius"/>
    </source>
</evidence>
<dbReference type="AlphaFoldDB" id="E4V0H8"/>
<keyword evidence="3" id="KW-0472">Membrane</keyword>
<evidence type="ECO:0000313" key="5">
    <source>
        <dbReference type="Proteomes" id="UP000002669"/>
    </source>
</evidence>
<feature type="transmembrane region" description="Helical" evidence="3">
    <location>
        <begin position="7"/>
        <end position="26"/>
    </location>
</feature>
<dbReference type="InterPro" id="IPR007577">
    <property type="entry name" value="GlycoTrfase_DXD_sugar-bd_CS"/>
</dbReference>
<dbReference type="InterPro" id="IPR039367">
    <property type="entry name" value="Och1-like"/>
</dbReference>
<evidence type="ECO:0000313" key="4">
    <source>
        <dbReference type="EMBL" id="EFR03115.1"/>
    </source>
</evidence>
<dbReference type="OMA" id="WVFAARP"/>
<feature type="region of interest" description="Disordered" evidence="2">
    <location>
        <begin position="42"/>
        <end position="118"/>
    </location>
</feature>
<dbReference type="Gene3D" id="3.90.550.20">
    <property type="match status" value="1"/>
</dbReference>
<dbReference type="eggNOG" id="ENOG502SNUI">
    <property type="taxonomic scope" value="Eukaryota"/>
</dbReference>
<feature type="compositionally biased region" description="Basic and acidic residues" evidence="2">
    <location>
        <begin position="374"/>
        <end position="447"/>
    </location>
</feature>
<accession>E4V0H8</accession>
<dbReference type="GO" id="GO:0000136">
    <property type="term" value="C:mannan polymerase complex"/>
    <property type="evidence" value="ECO:0007669"/>
    <property type="project" value="TreeGrafter"/>
</dbReference>
<dbReference type="InterPro" id="IPR029044">
    <property type="entry name" value="Nucleotide-diphossugar_trans"/>
</dbReference>
<dbReference type="GeneID" id="10026821"/>
<evidence type="ECO:0008006" key="6">
    <source>
        <dbReference type="Google" id="ProtNLM"/>
    </source>
</evidence>
<feature type="compositionally biased region" description="Low complexity" evidence="2">
    <location>
        <begin position="71"/>
        <end position="102"/>
    </location>
</feature>
<keyword evidence="3" id="KW-0812">Transmembrane</keyword>
<keyword evidence="5" id="KW-1185">Reference proteome</keyword>
<dbReference type="SUPFAM" id="SSF53448">
    <property type="entry name" value="Nucleotide-diphospho-sugar transferases"/>
    <property type="match status" value="1"/>
</dbReference>
<feature type="region of interest" description="Disordered" evidence="2">
    <location>
        <begin position="372"/>
        <end position="447"/>
    </location>
</feature>